<evidence type="ECO:0000256" key="5">
    <source>
        <dbReference type="ARBA" id="ARBA00022485"/>
    </source>
</evidence>
<dbReference type="Pfam" id="PF02943">
    <property type="entry name" value="FeThRed_B"/>
    <property type="match status" value="1"/>
</dbReference>
<sequence length="97" mass="11338">MTEPTQEELEEQILTWAKDYAQKNGWTLNPDDKQLRTVIKGLARNTLRFGEQYCPCRLRSGDAEEDKKIICPCIYHRDEVEGDGNCHCRLFFKKDAD</sequence>
<dbReference type="GO" id="GO:0016730">
    <property type="term" value="F:oxidoreductase activity, acting on iron-sulfur proteins as donors"/>
    <property type="evidence" value="ECO:0007669"/>
    <property type="project" value="InterPro"/>
</dbReference>
<evidence type="ECO:0000256" key="12">
    <source>
        <dbReference type="ARBA" id="ARBA00030295"/>
    </source>
</evidence>
<dbReference type="KEGG" id="mfk:E2N92_09620"/>
<dbReference type="GO" id="GO:0046872">
    <property type="term" value="F:metal ion binding"/>
    <property type="evidence" value="ECO:0007669"/>
    <property type="project" value="UniProtKB-KW"/>
</dbReference>
<keyword evidence="7" id="KW-0560">Oxidoreductase</keyword>
<evidence type="ECO:0000313" key="15">
    <source>
        <dbReference type="Proteomes" id="UP000826709"/>
    </source>
</evidence>
<keyword evidence="8" id="KW-0408">Iron</keyword>
<dbReference type="PANTHER" id="PTHR35113:SF1">
    <property type="entry name" value="FERREDOXIN-THIOREDOXIN REDUCTASE CATALYTIC CHAIN, CHLOROPLASTIC"/>
    <property type="match status" value="1"/>
</dbReference>
<evidence type="ECO:0000256" key="10">
    <source>
        <dbReference type="ARBA" id="ARBA00023157"/>
    </source>
</evidence>
<accession>A0A8G1A273</accession>
<comment type="subunit">
    <text evidence="11">Heterodimer of subunit A (variable subunit) and subunit B (catalytic subunit). Heterodimeric FTR forms a complex with ferredoxin and thioredoxin.</text>
</comment>
<keyword evidence="9" id="KW-0411">Iron-sulfur</keyword>
<evidence type="ECO:0000256" key="9">
    <source>
        <dbReference type="ARBA" id="ARBA00023014"/>
    </source>
</evidence>
<protein>
    <recommendedName>
        <fullName evidence="4">ferredoxin:thioredoxin reductase</fullName>
        <ecNumber evidence="4">1.8.7.2</ecNumber>
    </recommendedName>
    <alternativeName>
        <fullName evidence="12">Ferredoxin-thioredoxin reductase subunit B</fullName>
    </alternativeName>
</protein>
<evidence type="ECO:0000256" key="8">
    <source>
        <dbReference type="ARBA" id="ARBA00023004"/>
    </source>
</evidence>
<evidence type="ECO:0000256" key="13">
    <source>
        <dbReference type="ARBA" id="ARBA00048150"/>
    </source>
</evidence>
<dbReference type="Proteomes" id="UP000826709">
    <property type="component" value="Chromosome"/>
</dbReference>
<dbReference type="EMBL" id="CP037968">
    <property type="protein sequence ID" value="QYZ79671.1"/>
    <property type="molecule type" value="Genomic_DNA"/>
</dbReference>
<dbReference type="Gene3D" id="3.90.460.10">
    <property type="entry name" value="Ferredoxin thioredoxin reductase catalytic beta subunit"/>
    <property type="match status" value="1"/>
</dbReference>
<evidence type="ECO:0000256" key="2">
    <source>
        <dbReference type="ARBA" id="ARBA00003945"/>
    </source>
</evidence>
<evidence type="ECO:0000256" key="6">
    <source>
        <dbReference type="ARBA" id="ARBA00022723"/>
    </source>
</evidence>
<dbReference type="PANTHER" id="PTHR35113">
    <property type="entry name" value="FERREDOXIN-THIOREDOXIN REDUCTASE CATALYTIC CHAIN, CHLOROPLASTIC"/>
    <property type="match status" value="1"/>
</dbReference>
<evidence type="ECO:0000256" key="4">
    <source>
        <dbReference type="ARBA" id="ARBA00012358"/>
    </source>
</evidence>
<keyword evidence="5" id="KW-0004">4Fe-4S</keyword>
<dbReference type="EC" id="1.8.7.2" evidence="4"/>
<keyword evidence="10" id="KW-1015">Disulfide bond</keyword>
<evidence type="ECO:0000256" key="3">
    <source>
        <dbReference type="ARBA" id="ARBA00007941"/>
    </source>
</evidence>
<dbReference type="AlphaFoldDB" id="A0A8G1A273"/>
<dbReference type="OrthoDB" id="45654at2157"/>
<keyword evidence="15" id="KW-1185">Reference proteome</keyword>
<dbReference type="GO" id="GO:0051539">
    <property type="term" value="F:4 iron, 4 sulfur cluster binding"/>
    <property type="evidence" value="ECO:0007669"/>
    <property type="project" value="UniProtKB-KW"/>
</dbReference>
<name>A0A8G1A273_9EURY</name>
<dbReference type="RefSeq" id="WP_220680979.1">
    <property type="nucleotide sequence ID" value="NZ_CP037968.1"/>
</dbReference>
<dbReference type="SUPFAM" id="SSF57662">
    <property type="entry name" value="Ferredoxin thioredoxin reductase (FTR), catalytic beta chain"/>
    <property type="match status" value="1"/>
</dbReference>
<comment type="cofactor">
    <cofactor evidence="1">
        <name>[4Fe-4S] cluster</name>
        <dbReference type="ChEBI" id="CHEBI:49883"/>
    </cofactor>
</comment>
<evidence type="ECO:0000256" key="11">
    <source>
        <dbReference type="ARBA" id="ARBA00026011"/>
    </source>
</evidence>
<dbReference type="InterPro" id="IPR004209">
    <property type="entry name" value="FTR_bsu"/>
</dbReference>
<comment type="catalytic activity">
    <reaction evidence="13">
        <text>[thioredoxin]-disulfide + 2 reduced [2Fe-2S]-[ferredoxin] + 2 H(+) = [thioredoxin]-dithiol + 2 oxidized [2Fe-2S]-[ferredoxin]</text>
        <dbReference type="Rhea" id="RHEA:42336"/>
        <dbReference type="Rhea" id="RHEA-COMP:10000"/>
        <dbReference type="Rhea" id="RHEA-COMP:10001"/>
        <dbReference type="Rhea" id="RHEA-COMP:10698"/>
        <dbReference type="Rhea" id="RHEA-COMP:10700"/>
        <dbReference type="ChEBI" id="CHEBI:15378"/>
        <dbReference type="ChEBI" id="CHEBI:29950"/>
        <dbReference type="ChEBI" id="CHEBI:33737"/>
        <dbReference type="ChEBI" id="CHEBI:33738"/>
        <dbReference type="ChEBI" id="CHEBI:50058"/>
        <dbReference type="EC" id="1.8.7.2"/>
    </reaction>
</comment>
<keyword evidence="6" id="KW-0479">Metal-binding</keyword>
<gene>
    <name evidence="14" type="ORF">E2N92_09620</name>
</gene>
<reference evidence="14" key="1">
    <citation type="journal article" date="2005" name="Int. J. Syst. Evol. Microbiol.">
        <title>Methanofollis formosanus sp. nov., isolated from a fish pond.</title>
        <authorList>
            <person name="Wu S.Y."/>
            <person name="Chen S.C."/>
            <person name="Lai M.C."/>
        </authorList>
    </citation>
    <scope>NUCLEOTIDE SEQUENCE</scope>
    <source>
        <strain evidence="14">ML15</strain>
    </source>
</reference>
<evidence type="ECO:0000313" key="14">
    <source>
        <dbReference type="EMBL" id="QYZ79671.1"/>
    </source>
</evidence>
<comment type="function">
    <text evidence="2">Catalytic subunit of the ferredoxin-thioredoxin reductase (FTR), which catalyzes the two-electron reduction of thioredoxins by the electrons provided by reduced ferredoxin.</text>
</comment>
<evidence type="ECO:0000256" key="7">
    <source>
        <dbReference type="ARBA" id="ARBA00023002"/>
    </source>
</evidence>
<organism evidence="14 15">
    <name type="scientific">Methanofollis formosanus</name>
    <dbReference type="NCBI Taxonomy" id="299308"/>
    <lineage>
        <taxon>Archaea</taxon>
        <taxon>Methanobacteriati</taxon>
        <taxon>Methanobacteriota</taxon>
        <taxon>Stenosarchaea group</taxon>
        <taxon>Methanomicrobia</taxon>
        <taxon>Methanomicrobiales</taxon>
        <taxon>Methanomicrobiaceae</taxon>
        <taxon>Methanofollis</taxon>
    </lineage>
</organism>
<proteinExistence type="inferred from homology"/>
<dbReference type="InterPro" id="IPR036644">
    <property type="entry name" value="FTR_bsu_sf"/>
</dbReference>
<comment type="similarity">
    <text evidence="3">Belongs to the ferredoxin thioredoxin reductase beta subunit family.</text>
</comment>
<reference evidence="14" key="2">
    <citation type="submission" date="2019-03" db="EMBL/GenBank/DDBJ databases">
        <authorList>
            <person name="Chen S.-C."/>
            <person name="Wu S.-Y."/>
            <person name="Lai M.-C."/>
        </authorList>
    </citation>
    <scope>NUCLEOTIDE SEQUENCE</scope>
    <source>
        <strain evidence="14">ML15</strain>
    </source>
</reference>
<evidence type="ECO:0000256" key="1">
    <source>
        <dbReference type="ARBA" id="ARBA00001966"/>
    </source>
</evidence>